<evidence type="ECO:0000256" key="5">
    <source>
        <dbReference type="ARBA" id="ARBA00022842"/>
    </source>
</evidence>
<keyword evidence="5" id="KW-0460">Magnesium</keyword>
<dbReference type="Pfam" id="PF00293">
    <property type="entry name" value="NUDIX"/>
    <property type="match status" value="1"/>
</dbReference>
<evidence type="ECO:0000313" key="9">
    <source>
        <dbReference type="Proteomes" id="UP000664545"/>
    </source>
</evidence>
<sequence length="212" mass="24944">MEKLQLQEIEQIFQERKAGVWGDYSYFSVMAPLVEKDGDLFLLYEVRSAGLRRQPGEVCFPGGAVEKGETKKQCAIRETCEELGLKRKDIKIISELDVLYTYSNFTMYPFLGTIPYERIDESKFSKDEVQEIFYVPLEFFLENEPYIYKMDVLPDIREDFPFEMLKVNNGYNWRKGKSQIPIYQYENWVIWGLTAIITHNLANIIRNSGRVK</sequence>
<name>A0A939D7H7_CLOAM</name>
<dbReference type="CDD" id="cd03426">
    <property type="entry name" value="NUDIX_CoAse_Nudt7"/>
    <property type="match status" value="1"/>
</dbReference>
<reference evidence="8" key="1">
    <citation type="submission" date="2021-02" db="EMBL/GenBank/DDBJ databases">
        <title>Abyssanaerobacter marinus gen.nov., sp., nov, anaerobic bacterium isolated from the Onnuri vent field of Indian Ocean and suggestion of Mogibacteriaceae fam. nov., and proposal of reclassification of ambiguous this family's genus member.</title>
        <authorList>
            <person name="Kim Y.J."/>
            <person name="Yang J.-A."/>
        </authorList>
    </citation>
    <scope>NUCLEOTIDE SEQUENCE</scope>
    <source>
        <strain evidence="8">DSM 2634</strain>
    </source>
</reference>
<dbReference type="InterPro" id="IPR045121">
    <property type="entry name" value="CoAse"/>
</dbReference>
<evidence type="ECO:0000313" key="8">
    <source>
        <dbReference type="EMBL" id="MBN7772864.1"/>
    </source>
</evidence>
<dbReference type="Proteomes" id="UP000664545">
    <property type="component" value="Unassembled WGS sequence"/>
</dbReference>
<proteinExistence type="predicted"/>
<evidence type="ECO:0000256" key="2">
    <source>
        <dbReference type="ARBA" id="ARBA00001946"/>
    </source>
</evidence>
<evidence type="ECO:0000256" key="4">
    <source>
        <dbReference type="ARBA" id="ARBA00022801"/>
    </source>
</evidence>
<organism evidence="8 9">
    <name type="scientific">Clostridium aminobutyricum</name>
    <dbReference type="NCBI Taxonomy" id="33953"/>
    <lineage>
        <taxon>Bacteria</taxon>
        <taxon>Bacillati</taxon>
        <taxon>Bacillota</taxon>
        <taxon>Clostridia</taxon>
        <taxon>Eubacteriales</taxon>
        <taxon>Clostridiaceae</taxon>
        <taxon>Clostridium</taxon>
    </lineage>
</organism>
<dbReference type="InterPro" id="IPR015797">
    <property type="entry name" value="NUDIX_hydrolase-like_dom_sf"/>
</dbReference>
<keyword evidence="9" id="KW-1185">Reference proteome</keyword>
<feature type="domain" description="Nudix hydrolase" evidence="7">
    <location>
        <begin position="24"/>
        <end position="158"/>
    </location>
</feature>
<dbReference type="GO" id="GO:0010945">
    <property type="term" value="F:coenzyme A diphosphatase activity"/>
    <property type="evidence" value="ECO:0007669"/>
    <property type="project" value="InterPro"/>
</dbReference>
<comment type="cofactor">
    <cofactor evidence="1">
        <name>Mn(2+)</name>
        <dbReference type="ChEBI" id="CHEBI:29035"/>
    </cofactor>
</comment>
<keyword evidence="3" id="KW-0479">Metal-binding</keyword>
<dbReference type="PANTHER" id="PTHR12992">
    <property type="entry name" value="NUDIX HYDROLASE"/>
    <property type="match status" value="1"/>
</dbReference>
<comment type="cofactor">
    <cofactor evidence="2">
        <name>Mg(2+)</name>
        <dbReference type="ChEBI" id="CHEBI:18420"/>
    </cofactor>
</comment>
<evidence type="ECO:0000259" key="7">
    <source>
        <dbReference type="PROSITE" id="PS51462"/>
    </source>
</evidence>
<evidence type="ECO:0000256" key="1">
    <source>
        <dbReference type="ARBA" id="ARBA00001936"/>
    </source>
</evidence>
<comment type="caution">
    <text evidence="8">The sequence shown here is derived from an EMBL/GenBank/DDBJ whole genome shotgun (WGS) entry which is preliminary data.</text>
</comment>
<keyword evidence="6" id="KW-0464">Manganese</keyword>
<dbReference type="PANTHER" id="PTHR12992:SF11">
    <property type="entry name" value="MITOCHONDRIAL COENZYME A DIPHOSPHATASE NUDT8"/>
    <property type="match status" value="1"/>
</dbReference>
<dbReference type="PROSITE" id="PS51462">
    <property type="entry name" value="NUDIX"/>
    <property type="match status" value="1"/>
</dbReference>
<dbReference type="RefSeq" id="WP_206581633.1">
    <property type="nucleotide sequence ID" value="NZ_JAFJZZ010000001.1"/>
</dbReference>
<dbReference type="SUPFAM" id="SSF55811">
    <property type="entry name" value="Nudix"/>
    <property type="match status" value="1"/>
</dbReference>
<evidence type="ECO:0000256" key="6">
    <source>
        <dbReference type="ARBA" id="ARBA00023211"/>
    </source>
</evidence>
<dbReference type="PROSITE" id="PS00893">
    <property type="entry name" value="NUDIX_BOX"/>
    <property type="match status" value="1"/>
</dbReference>
<dbReference type="InterPro" id="IPR020084">
    <property type="entry name" value="NUDIX_hydrolase_CS"/>
</dbReference>
<dbReference type="GO" id="GO:0046872">
    <property type="term" value="F:metal ion binding"/>
    <property type="evidence" value="ECO:0007669"/>
    <property type="project" value="UniProtKB-KW"/>
</dbReference>
<dbReference type="InterPro" id="IPR000086">
    <property type="entry name" value="NUDIX_hydrolase_dom"/>
</dbReference>
<evidence type="ECO:0000256" key="3">
    <source>
        <dbReference type="ARBA" id="ARBA00022723"/>
    </source>
</evidence>
<dbReference type="EMBL" id="JAFJZZ010000001">
    <property type="protein sequence ID" value="MBN7772864.1"/>
    <property type="molecule type" value="Genomic_DNA"/>
</dbReference>
<gene>
    <name evidence="8" type="ORF">JYB65_05760</name>
</gene>
<dbReference type="AlphaFoldDB" id="A0A939D7H7"/>
<dbReference type="Gene3D" id="3.90.79.10">
    <property type="entry name" value="Nucleoside Triphosphate Pyrophosphohydrolase"/>
    <property type="match status" value="1"/>
</dbReference>
<keyword evidence="4" id="KW-0378">Hydrolase</keyword>
<protein>
    <submittedName>
        <fullName evidence="8">CoA pyrophosphatase</fullName>
    </submittedName>
</protein>
<accession>A0A939D7H7</accession>